<evidence type="ECO:0000313" key="2">
    <source>
        <dbReference type="EMBL" id="KAJ3605412.1"/>
    </source>
</evidence>
<evidence type="ECO:0000313" key="3">
    <source>
        <dbReference type="Proteomes" id="UP001148018"/>
    </source>
</evidence>
<name>A0A9Q0ILW2_9TELE</name>
<comment type="caution">
    <text evidence="2">The sequence shown here is derived from an EMBL/GenBank/DDBJ whole genome shotgun (WGS) entry which is preliminary data.</text>
</comment>
<feature type="compositionally biased region" description="Polar residues" evidence="1">
    <location>
        <begin position="52"/>
        <end position="71"/>
    </location>
</feature>
<evidence type="ECO:0000256" key="1">
    <source>
        <dbReference type="SAM" id="MobiDB-lite"/>
    </source>
</evidence>
<gene>
    <name evidence="2" type="ORF">NHX12_027459</name>
</gene>
<accession>A0A9Q0ILW2</accession>
<protein>
    <submittedName>
        <fullName evidence="2">Uncharacterized protein</fullName>
    </submittedName>
</protein>
<dbReference type="OrthoDB" id="5973910at2759"/>
<feature type="non-terminal residue" evidence="2">
    <location>
        <position position="1"/>
    </location>
</feature>
<organism evidence="2 3">
    <name type="scientific">Muraenolepis orangiensis</name>
    <name type="common">Patagonian moray cod</name>
    <dbReference type="NCBI Taxonomy" id="630683"/>
    <lineage>
        <taxon>Eukaryota</taxon>
        <taxon>Metazoa</taxon>
        <taxon>Chordata</taxon>
        <taxon>Craniata</taxon>
        <taxon>Vertebrata</taxon>
        <taxon>Euteleostomi</taxon>
        <taxon>Actinopterygii</taxon>
        <taxon>Neopterygii</taxon>
        <taxon>Teleostei</taxon>
        <taxon>Neoteleostei</taxon>
        <taxon>Acanthomorphata</taxon>
        <taxon>Zeiogadaria</taxon>
        <taxon>Gadariae</taxon>
        <taxon>Gadiformes</taxon>
        <taxon>Muraenolepidoidei</taxon>
        <taxon>Muraenolepididae</taxon>
        <taxon>Muraenolepis</taxon>
    </lineage>
</organism>
<feature type="region of interest" description="Disordered" evidence="1">
    <location>
        <begin position="40"/>
        <end position="84"/>
    </location>
</feature>
<reference evidence="2" key="1">
    <citation type="submission" date="2022-07" db="EMBL/GenBank/DDBJ databases">
        <title>Chromosome-level genome of Muraenolepis orangiensis.</title>
        <authorList>
            <person name="Kim J."/>
        </authorList>
    </citation>
    <scope>NUCLEOTIDE SEQUENCE</scope>
    <source>
        <strain evidence="2">KU_S4_2022</strain>
        <tissue evidence="2">Muscle</tissue>
    </source>
</reference>
<proteinExistence type="predicted"/>
<dbReference type="AlphaFoldDB" id="A0A9Q0ILW2"/>
<dbReference type="EMBL" id="JANIIK010000043">
    <property type="protein sequence ID" value="KAJ3605412.1"/>
    <property type="molecule type" value="Genomic_DNA"/>
</dbReference>
<sequence length="84" mass="8910">MTVADLRMNFEQDPQGPPLKGMILLHCRPPEGVPLAESVALNETPRTPAHGPNSNLQGQSGTPRGSLQSVTPGRWLGPVECVDG</sequence>
<keyword evidence="3" id="KW-1185">Reference proteome</keyword>
<dbReference type="Proteomes" id="UP001148018">
    <property type="component" value="Unassembled WGS sequence"/>
</dbReference>